<dbReference type="EMBL" id="ON191531">
    <property type="protein sequence ID" value="URG17387.1"/>
    <property type="molecule type" value="Genomic_DNA"/>
</dbReference>
<accession>A0A9E7ILM0</accession>
<organism evidence="1 2">
    <name type="scientific">Rhodococcus phage Mbo2</name>
    <dbReference type="NCBI Taxonomy" id="2936911"/>
    <lineage>
        <taxon>Viruses</taxon>
        <taxon>Duplodnaviria</taxon>
        <taxon>Heunggongvirae</taxon>
        <taxon>Uroviricota</taxon>
        <taxon>Caudoviricetes</taxon>
        <taxon>Caudoviricetes incertae sedis</taxon>
        <taxon>Mboduovirus</taxon>
        <taxon>Mboduovirus mbo2</taxon>
    </lineage>
</organism>
<dbReference type="Proteomes" id="UP001057233">
    <property type="component" value="Segment"/>
</dbReference>
<sequence>MLQPDTLCFPNNVVALLASAAQDIDPDIRVVKRPVRMADPSQTIGISPTIWTPEQDSLEMRGGPHEPTLQNYGIAVQGFVKAGDEADGIAVHSLLAYKLREMLYRDPALKVALPLLSVTLNGSTEKLQKWKVISQPYLNNEHDSKFIYLSTAELWVQTAIF</sequence>
<evidence type="ECO:0000313" key="2">
    <source>
        <dbReference type="Proteomes" id="UP001057233"/>
    </source>
</evidence>
<keyword evidence="2" id="KW-1185">Reference proteome</keyword>
<proteinExistence type="predicted"/>
<gene>
    <name evidence="1" type="ORF">Mbo2_017</name>
</gene>
<reference evidence="1" key="1">
    <citation type="submission" date="2022-04" db="EMBL/GenBank/DDBJ databases">
        <authorList>
            <person name="Hwangbo M."/>
            <person name="Wang B."/>
            <person name="Gill J.J."/>
            <person name="Chu K.-H."/>
            <person name="Young R."/>
        </authorList>
    </citation>
    <scope>NUCLEOTIDE SEQUENCE</scope>
</reference>
<protein>
    <submittedName>
        <fullName evidence="1">Head-to-tail connector protein</fullName>
    </submittedName>
</protein>
<name>A0A9E7ILM0_9CAUD</name>
<evidence type="ECO:0000313" key="1">
    <source>
        <dbReference type="EMBL" id="URG17387.1"/>
    </source>
</evidence>